<name>A0AAY4BVH7_9TELE</name>
<feature type="transmembrane region" description="Helical" evidence="6">
    <location>
        <begin position="77"/>
        <end position="102"/>
    </location>
</feature>
<evidence type="ECO:0000256" key="4">
    <source>
        <dbReference type="ARBA" id="ARBA00022989"/>
    </source>
</evidence>
<evidence type="ECO:0000256" key="1">
    <source>
        <dbReference type="ARBA" id="ARBA00004141"/>
    </source>
</evidence>
<dbReference type="AlphaFoldDB" id="A0AAY4BVH7"/>
<reference evidence="7" key="3">
    <citation type="submission" date="2025-09" db="UniProtKB">
        <authorList>
            <consortium name="Ensembl"/>
        </authorList>
    </citation>
    <scope>IDENTIFICATION</scope>
</reference>
<dbReference type="Ensembl" id="ENSDCDT00010030366.1">
    <property type="protein sequence ID" value="ENSDCDP00010024582.1"/>
    <property type="gene ID" value="ENSDCDG00010015544.1"/>
</dbReference>
<dbReference type="Proteomes" id="UP000694580">
    <property type="component" value="Chromosome 2"/>
</dbReference>
<comment type="subcellular location">
    <subcellularLocation>
        <location evidence="1">Membrane</location>
        <topology evidence="1">Multi-pass membrane protein</topology>
    </subcellularLocation>
</comment>
<organism evidence="7 8">
    <name type="scientific">Denticeps clupeoides</name>
    <name type="common">denticle herring</name>
    <dbReference type="NCBI Taxonomy" id="299321"/>
    <lineage>
        <taxon>Eukaryota</taxon>
        <taxon>Metazoa</taxon>
        <taxon>Chordata</taxon>
        <taxon>Craniata</taxon>
        <taxon>Vertebrata</taxon>
        <taxon>Euteleostomi</taxon>
        <taxon>Actinopterygii</taxon>
        <taxon>Neopterygii</taxon>
        <taxon>Teleostei</taxon>
        <taxon>Clupei</taxon>
        <taxon>Clupeiformes</taxon>
        <taxon>Denticipitoidei</taxon>
        <taxon>Denticipitidae</taxon>
        <taxon>Denticeps</taxon>
    </lineage>
</organism>
<feature type="transmembrane region" description="Helical" evidence="6">
    <location>
        <begin position="114"/>
        <end position="136"/>
    </location>
</feature>
<keyword evidence="4 6" id="KW-1133">Transmembrane helix</keyword>
<protein>
    <recommendedName>
        <fullName evidence="9">Clarin 3</fullName>
    </recommendedName>
</protein>
<reference evidence="7" key="2">
    <citation type="submission" date="2025-08" db="UniProtKB">
        <authorList>
            <consortium name="Ensembl"/>
        </authorList>
    </citation>
    <scope>IDENTIFICATION</scope>
</reference>
<evidence type="ECO:0000256" key="6">
    <source>
        <dbReference type="SAM" id="Phobius"/>
    </source>
</evidence>
<sequence length="214" mass="23467">MPSPKKTLHFLCSMLACAGGVAILGYGMSVQWVMTNMTCSPTNTSNTKDGNASVTLGLFDAKLQLYLSLKALTGAALALHCLVISLLALALLGSAGSIFISLYNSISNPYETYFGPLGLYFCCSASASFLALIIFVTNVHVHNFAEDQVRENVGNVNLTMLKTNMQLGFFLILPYMLLHLLAVLMVYLYVHAAYTRQKEQQRPTEDAPKEIMMY</sequence>
<dbReference type="GO" id="GO:0016020">
    <property type="term" value="C:membrane"/>
    <property type="evidence" value="ECO:0007669"/>
    <property type="project" value="UniProtKB-SubCell"/>
</dbReference>
<keyword evidence="8" id="KW-1185">Reference proteome</keyword>
<evidence type="ECO:0000313" key="7">
    <source>
        <dbReference type="Ensembl" id="ENSDCDP00010024582.1"/>
    </source>
</evidence>
<feature type="transmembrane region" description="Helical" evidence="6">
    <location>
        <begin position="7"/>
        <end position="28"/>
    </location>
</feature>
<keyword evidence="3 6" id="KW-0812">Transmembrane</keyword>
<reference evidence="7 8" key="1">
    <citation type="submission" date="2020-06" db="EMBL/GenBank/DDBJ databases">
        <authorList>
            <consortium name="Wellcome Sanger Institute Data Sharing"/>
        </authorList>
    </citation>
    <scope>NUCLEOTIDE SEQUENCE [LARGE SCALE GENOMIC DNA]</scope>
</reference>
<evidence type="ECO:0000256" key="3">
    <source>
        <dbReference type="ARBA" id="ARBA00022692"/>
    </source>
</evidence>
<proteinExistence type="inferred from homology"/>
<evidence type="ECO:0000313" key="8">
    <source>
        <dbReference type="Proteomes" id="UP000694580"/>
    </source>
</evidence>
<keyword evidence="5 6" id="KW-0472">Membrane</keyword>
<comment type="similarity">
    <text evidence="2">Belongs to the clarin family.</text>
</comment>
<evidence type="ECO:0000256" key="5">
    <source>
        <dbReference type="ARBA" id="ARBA00023136"/>
    </source>
</evidence>
<dbReference type="GeneTree" id="ENSGT00850000132319"/>
<evidence type="ECO:0008006" key="9">
    <source>
        <dbReference type="Google" id="ProtNLM"/>
    </source>
</evidence>
<evidence type="ECO:0000256" key="2">
    <source>
        <dbReference type="ARBA" id="ARBA00005787"/>
    </source>
</evidence>
<dbReference type="PANTHER" id="PTHR31548">
    <property type="entry name" value="CLARIN"/>
    <property type="match status" value="1"/>
</dbReference>
<dbReference type="GO" id="GO:0007605">
    <property type="term" value="P:sensory perception of sound"/>
    <property type="evidence" value="ECO:0007669"/>
    <property type="project" value="UniProtKB-ARBA"/>
</dbReference>
<accession>A0AAY4BVH7</accession>
<gene>
    <name evidence="7" type="primary">CLRN3</name>
</gene>
<feature type="transmembrane region" description="Helical" evidence="6">
    <location>
        <begin position="167"/>
        <end position="190"/>
    </location>
</feature>
<dbReference type="PANTHER" id="PTHR31548:SF3">
    <property type="entry name" value="CLARIN-3"/>
    <property type="match status" value="1"/>
</dbReference>
<dbReference type="InterPro" id="IPR026748">
    <property type="entry name" value="Clarin"/>
</dbReference>
<dbReference type="PROSITE" id="PS51257">
    <property type="entry name" value="PROKAR_LIPOPROTEIN"/>
    <property type="match status" value="1"/>
</dbReference>